<dbReference type="AlphaFoldDB" id="A0A0A2MDS3"/>
<dbReference type="RefSeq" id="WP_026979920.1">
    <property type="nucleotide sequence ID" value="NZ_AUCZ01000004.1"/>
</dbReference>
<dbReference type="InterPro" id="IPR032577">
    <property type="entry name" value="DUF4920"/>
</dbReference>
<comment type="caution">
    <text evidence="1">The sequence shown here is derived from an EMBL/GenBank/DDBJ whole genome shotgun (WGS) entry which is preliminary data.</text>
</comment>
<dbReference type="PROSITE" id="PS51257">
    <property type="entry name" value="PROKAR_LIPOPROTEIN"/>
    <property type="match status" value="1"/>
</dbReference>
<proteinExistence type="predicted"/>
<dbReference type="Proteomes" id="UP000030121">
    <property type="component" value="Unassembled WGS sequence"/>
</dbReference>
<dbReference type="OrthoDB" id="129527at2"/>
<reference evidence="1 2" key="1">
    <citation type="submission" date="2013-09" db="EMBL/GenBank/DDBJ databases">
        <authorList>
            <person name="Zeng Z."/>
            <person name="Chen C."/>
        </authorList>
    </citation>
    <scope>NUCLEOTIDE SEQUENCE [LARGE SCALE GENOMIC DNA]</scope>
    <source>
        <strain evidence="1 2">GH29-5</strain>
    </source>
</reference>
<sequence>MKRIVLLGLTLALFSCNKKQEEVKNEAVAEKTNYAVFGDSITDTEALTSAEMMAKFKEMKEEDTLNVKFKSKINGVCQKKGCWMTMDLGEEKEAFVKFKDYAFFVPMNAANQDAVISGKAFVSVESVEEQKHYAKDAGKSQATIDSITEPKITYSFMADGVLISK</sequence>
<dbReference type="EMBL" id="JRLW01000001">
    <property type="protein sequence ID" value="KGO90822.1"/>
    <property type="molecule type" value="Genomic_DNA"/>
</dbReference>
<dbReference type="STRING" id="1121899.GCA_000430025_01170"/>
<name>A0A0A2MDS3_9FLAO</name>
<dbReference type="eggNOG" id="ENOG5031D3D">
    <property type="taxonomic scope" value="Bacteria"/>
</dbReference>
<accession>A0A0A2MDS3</accession>
<keyword evidence="1" id="KW-0808">Transferase</keyword>
<dbReference type="Pfam" id="PF16267">
    <property type="entry name" value="DUF4920"/>
    <property type="match status" value="1"/>
</dbReference>
<keyword evidence="2" id="KW-1185">Reference proteome</keyword>
<keyword evidence="1" id="KW-0032">Aminotransferase</keyword>
<evidence type="ECO:0000313" key="1">
    <source>
        <dbReference type="EMBL" id="KGO90822.1"/>
    </source>
</evidence>
<organism evidence="1 2">
    <name type="scientific">Flavobacterium suncheonense GH29-5 = DSM 17707</name>
    <dbReference type="NCBI Taxonomy" id="1121899"/>
    <lineage>
        <taxon>Bacteria</taxon>
        <taxon>Pseudomonadati</taxon>
        <taxon>Bacteroidota</taxon>
        <taxon>Flavobacteriia</taxon>
        <taxon>Flavobacteriales</taxon>
        <taxon>Flavobacteriaceae</taxon>
        <taxon>Flavobacterium</taxon>
    </lineage>
</organism>
<dbReference type="GO" id="GO:0008483">
    <property type="term" value="F:transaminase activity"/>
    <property type="evidence" value="ECO:0007669"/>
    <property type="project" value="UniProtKB-KW"/>
</dbReference>
<evidence type="ECO:0000313" key="2">
    <source>
        <dbReference type="Proteomes" id="UP000030121"/>
    </source>
</evidence>
<gene>
    <name evidence="1" type="ORF">Q764_01510</name>
</gene>
<protein>
    <submittedName>
        <fullName evidence="1">Branched-chain amino acid aminotransferase</fullName>
    </submittedName>
</protein>